<feature type="domain" description="Peptidase M14" evidence="2">
    <location>
        <begin position="28"/>
        <end position="305"/>
    </location>
</feature>
<dbReference type="SUPFAM" id="SSF53187">
    <property type="entry name" value="Zn-dependent exopeptidases"/>
    <property type="match status" value="1"/>
</dbReference>
<dbReference type="EMBL" id="CP013650">
    <property type="protein sequence ID" value="ALS96966.1"/>
    <property type="molecule type" value="Genomic_DNA"/>
</dbReference>
<evidence type="ECO:0000313" key="4">
    <source>
        <dbReference type="Proteomes" id="UP000068447"/>
    </source>
</evidence>
<dbReference type="CDD" id="cd06231">
    <property type="entry name" value="M14_REP34-like"/>
    <property type="match status" value="1"/>
</dbReference>
<dbReference type="STRING" id="1526571.AT746_00840"/>
<reference evidence="3 4" key="1">
    <citation type="submission" date="2015-12" db="EMBL/GenBank/DDBJ databases">
        <title>Complete genome of Lacimicrobium alkaliphilum KCTC 32984.</title>
        <authorList>
            <person name="Kim S.-G."/>
            <person name="Lee Y.-J."/>
        </authorList>
    </citation>
    <scope>NUCLEOTIDE SEQUENCE [LARGE SCALE GENOMIC DNA]</scope>
    <source>
        <strain evidence="3 4">YelD216</strain>
    </source>
</reference>
<dbReference type="GO" id="GO:0004181">
    <property type="term" value="F:metallocarboxypeptidase activity"/>
    <property type="evidence" value="ECO:0007669"/>
    <property type="project" value="InterPro"/>
</dbReference>
<organism evidence="3 4">
    <name type="scientific">Lacimicrobium alkaliphilum</name>
    <dbReference type="NCBI Taxonomy" id="1526571"/>
    <lineage>
        <taxon>Bacteria</taxon>
        <taxon>Pseudomonadati</taxon>
        <taxon>Pseudomonadota</taxon>
        <taxon>Gammaproteobacteria</taxon>
        <taxon>Alteromonadales</taxon>
        <taxon>Alteromonadaceae</taxon>
        <taxon>Lacimicrobium</taxon>
    </lineage>
</organism>
<dbReference type="OrthoDB" id="5290048at2"/>
<keyword evidence="4" id="KW-1185">Reference proteome</keyword>
<dbReference type="RefSeq" id="WP_062475097.1">
    <property type="nucleotide sequence ID" value="NZ_CP013650.1"/>
</dbReference>
<comment type="caution">
    <text evidence="1">Lacks conserved residue(s) required for the propagation of feature annotation.</text>
</comment>
<dbReference type="Gene3D" id="3.40.630.10">
    <property type="entry name" value="Zn peptidases"/>
    <property type="match status" value="1"/>
</dbReference>
<evidence type="ECO:0000313" key="3">
    <source>
        <dbReference type="EMBL" id="ALS96966.1"/>
    </source>
</evidence>
<dbReference type="InterPro" id="IPR000834">
    <property type="entry name" value="Peptidase_M14"/>
</dbReference>
<dbReference type="PROSITE" id="PS52035">
    <property type="entry name" value="PEPTIDASE_M14"/>
    <property type="match status" value="1"/>
</dbReference>
<evidence type="ECO:0000259" key="2">
    <source>
        <dbReference type="PROSITE" id="PS52035"/>
    </source>
</evidence>
<name>A0A0U2JI60_9ALTE</name>
<evidence type="ECO:0000256" key="1">
    <source>
        <dbReference type="PROSITE-ProRule" id="PRU01379"/>
    </source>
</evidence>
<dbReference type="GO" id="GO:0008270">
    <property type="term" value="F:zinc ion binding"/>
    <property type="evidence" value="ECO:0007669"/>
    <property type="project" value="InterPro"/>
</dbReference>
<gene>
    <name evidence="3" type="ORF">AT746_00840</name>
</gene>
<accession>A0A0U2JI60</accession>
<comment type="similarity">
    <text evidence="1">Belongs to the peptidase M14 family.</text>
</comment>
<proteinExistence type="inferred from homology"/>
<dbReference type="AlphaFoldDB" id="A0A0U2JI60"/>
<dbReference type="KEGG" id="lal:AT746_00840"/>
<dbReference type="GO" id="GO:0006508">
    <property type="term" value="P:proteolysis"/>
    <property type="evidence" value="ECO:0007669"/>
    <property type="project" value="InterPro"/>
</dbReference>
<sequence length="305" mass="34204">MTTPYPIGIPGKPWTDKEKAQWLAVQQIRRSYTQEVAEQLDRLPEGFAVEQYGQLDYGDNSYPLYGVKSPQWQEGRPTVLVTGGVHGYETSGVQGALGFLARRAKDYNHKLNLLVAPCISPWAYETINRWNPEVLDPNRNFTPYSPVPESALLMAWVQQQRTDILAHIDLHETTDSDNAEFRPALAARDGITNHNWNIPDGFYLVGDSDKQEPDFQQAVLDSVSKVTHIADADHEGKLIGTPIARRGLIYYPTRQYGLCIGFSEAKFKTTTEVYPDSPRATPEQCNQAQIAAVIGALDYILKQLP</sequence>
<dbReference type="Proteomes" id="UP000068447">
    <property type="component" value="Chromosome"/>
</dbReference>
<protein>
    <submittedName>
        <fullName evidence="3">Peptidase</fullName>
    </submittedName>
</protein>